<dbReference type="InterPro" id="IPR038883">
    <property type="entry name" value="AN11006-like"/>
</dbReference>
<name>A0A6A6UYG6_9PLEO</name>
<gene>
    <name evidence="1" type="ORF">M011DRAFT_257852</name>
</gene>
<accession>A0A6A6UYG6</accession>
<dbReference type="AlphaFoldDB" id="A0A6A6UYG6"/>
<sequence>MSPPSETFRFLDLPSEIRIAIYRLLLCSFGHRLSPDPLLRSARREKSTIQANILCVNKQIYREAFDVMFKVNRFIQTSMPADHVLDDLLILYDLPVVAQTEGGLRPPQVGPDRFRGYILSLHLEKVSSQPQPLETFMILPSELDHYCQGLRVVNPAVFILDKLYSRVSVRAHTRSGSATNKDVD</sequence>
<evidence type="ECO:0000313" key="1">
    <source>
        <dbReference type="EMBL" id="KAF2742789.1"/>
    </source>
</evidence>
<reference evidence="1" key="1">
    <citation type="journal article" date="2020" name="Stud. Mycol.">
        <title>101 Dothideomycetes genomes: a test case for predicting lifestyles and emergence of pathogens.</title>
        <authorList>
            <person name="Haridas S."/>
            <person name="Albert R."/>
            <person name="Binder M."/>
            <person name="Bloem J."/>
            <person name="Labutti K."/>
            <person name="Salamov A."/>
            <person name="Andreopoulos B."/>
            <person name="Baker S."/>
            <person name="Barry K."/>
            <person name="Bills G."/>
            <person name="Bluhm B."/>
            <person name="Cannon C."/>
            <person name="Castanera R."/>
            <person name="Culley D."/>
            <person name="Daum C."/>
            <person name="Ezra D."/>
            <person name="Gonzalez J."/>
            <person name="Henrissat B."/>
            <person name="Kuo A."/>
            <person name="Liang C."/>
            <person name="Lipzen A."/>
            <person name="Lutzoni F."/>
            <person name="Magnuson J."/>
            <person name="Mondo S."/>
            <person name="Nolan M."/>
            <person name="Ohm R."/>
            <person name="Pangilinan J."/>
            <person name="Park H.-J."/>
            <person name="Ramirez L."/>
            <person name="Alfaro M."/>
            <person name="Sun H."/>
            <person name="Tritt A."/>
            <person name="Yoshinaga Y."/>
            <person name="Zwiers L.-H."/>
            <person name="Turgeon B."/>
            <person name="Goodwin S."/>
            <person name="Spatafora J."/>
            <person name="Crous P."/>
            <person name="Grigoriev I."/>
        </authorList>
    </citation>
    <scope>NUCLEOTIDE SEQUENCE</scope>
    <source>
        <strain evidence="1">CBS 119925</strain>
    </source>
</reference>
<evidence type="ECO:0008006" key="3">
    <source>
        <dbReference type="Google" id="ProtNLM"/>
    </source>
</evidence>
<proteinExistence type="predicted"/>
<dbReference type="PANTHER" id="PTHR42085:SF2">
    <property type="entry name" value="F-BOX DOMAIN-CONTAINING PROTEIN"/>
    <property type="match status" value="1"/>
</dbReference>
<dbReference type="PANTHER" id="PTHR42085">
    <property type="entry name" value="F-BOX DOMAIN-CONTAINING PROTEIN"/>
    <property type="match status" value="1"/>
</dbReference>
<dbReference type="Proteomes" id="UP000799440">
    <property type="component" value="Unassembled WGS sequence"/>
</dbReference>
<evidence type="ECO:0000313" key="2">
    <source>
        <dbReference type="Proteomes" id="UP000799440"/>
    </source>
</evidence>
<keyword evidence="2" id="KW-1185">Reference proteome</keyword>
<organism evidence="1 2">
    <name type="scientific">Sporormia fimetaria CBS 119925</name>
    <dbReference type="NCBI Taxonomy" id="1340428"/>
    <lineage>
        <taxon>Eukaryota</taxon>
        <taxon>Fungi</taxon>
        <taxon>Dikarya</taxon>
        <taxon>Ascomycota</taxon>
        <taxon>Pezizomycotina</taxon>
        <taxon>Dothideomycetes</taxon>
        <taxon>Pleosporomycetidae</taxon>
        <taxon>Pleosporales</taxon>
        <taxon>Sporormiaceae</taxon>
        <taxon>Sporormia</taxon>
    </lineage>
</organism>
<dbReference type="EMBL" id="MU006604">
    <property type="protein sequence ID" value="KAF2742789.1"/>
    <property type="molecule type" value="Genomic_DNA"/>
</dbReference>
<dbReference type="OrthoDB" id="5229512at2759"/>
<protein>
    <recommendedName>
        <fullName evidence="3">F-box domain-containing protein</fullName>
    </recommendedName>
</protein>